<accession>A0ABX9KD80</accession>
<protein>
    <recommendedName>
        <fullName evidence="3">LysM domain-containing protein</fullName>
    </recommendedName>
</protein>
<dbReference type="EMBL" id="QUAJ01000063">
    <property type="protein sequence ID" value="REI39242.1"/>
    <property type="molecule type" value="Genomic_DNA"/>
</dbReference>
<evidence type="ECO:0008006" key="3">
    <source>
        <dbReference type="Google" id="ProtNLM"/>
    </source>
</evidence>
<sequence length="237" mass="27844">MPEEQHKIGLEYVQKFGAILTANLQHSNFKVTFNAYDNPNKLKFKTETKKEISFDLQGFMKYKNISRDVWIESKGYSEGSNLLNQYKNFIARSFFIWNTNERYQDDIFIFITNVPFGSTLGKKLNSKEFVKASVLEFGTEYFKDLNGIKELEGTIYEFFKNIFPIILTDSYIELISETFKVSEGQSLWNLWRDRENKNLSWDQFEALMGILNVNKKNFDLLRKGEVLNIPIGILEKK</sequence>
<organism evidence="1 2">
    <name type="scientific">Psychrilyobacter piezotolerans</name>
    <dbReference type="NCBI Taxonomy" id="2293438"/>
    <lineage>
        <taxon>Bacteria</taxon>
        <taxon>Fusobacteriati</taxon>
        <taxon>Fusobacteriota</taxon>
        <taxon>Fusobacteriia</taxon>
        <taxon>Fusobacteriales</taxon>
        <taxon>Fusobacteriaceae</taxon>
        <taxon>Psychrilyobacter</taxon>
    </lineage>
</organism>
<proteinExistence type="predicted"/>
<dbReference type="RefSeq" id="WP_114643771.1">
    <property type="nucleotide sequence ID" value="NZ_JAACIO010000011.1"/>
</dbReference>
<name>A0ABX9KD80_9FUSO</name>
<dbReference type="Proteomes" id="UP000263486">
    <property type="component" value="Unassembled WGS sequence"/>
</dbReference>
<comment type="caution">
    <text evidence="1">The sequence shown here is derived from an EMBL/GenBank/DDBJ whole genome shotgun (WGS) entry which is preliminary data.</text>
</comment>
<evidence type="ECO:0000313" key="1">
    <source>
        <dbReference type="EMBL" id="REI39242.1"/>
    </source>
</evidence>
<evidence type="ECO:0000313" key="2">
    <source>
        <dbReference type="Proteomes" id="UP000263486"/>
    </source>
</evidence>
<reference evidence="1 2" key="1">
    <citation type="submission" date="2018-08" db="EMBL/GenBank/DDBJ databases">
        <title>Draft genome sequence of Psychrilyobacter sp. strain SD5 isolated from Black Sea water.</title>
        <authorList>
            <person name="Yadav S."/>
            <person name="Villanueva L."/>
            <person name="Damste J.S.S."/>
        </authorList>
    </citation>
    <scope>NUCLEOTIDE SEQUENCE [LARGE SCALE GENOMIC DNA]</scope>
    <source>
        <strain evidence="1 2">SD5</strain>
    </source>
</reference>
<keyword evidence="2" id="KW-1185">Reference proteome</keyword>
<gene>
    <name evidence="1" type="ORF">DYH56_15535</name>
</gene>